<dbReference type="Proteomes" id="UP000297598">
    <property type="component" value="Unassembled WGS sequence"/>
</dbReference>
<protein>
    <recommendedName>
        <fullName evidence="3">Phage protein</fullName>
    </recommendedName>
</protein>
<dbReference type="Pfam" id="PF10899">
    <property type="entry name" value="AbiGi"/>
    <property type="match status" value="1"/>
</dbReference>
<accession>A0ABY2KTT7</accession>
<dbReference type="InterPro" id="IPR021223">
    <property type="entry name" value="AbiGi"/>
</dbReference>
<name>A0ABY2KTT7_9STAP</name>
<evidence type="ECO:0008006" key="3">
    <source>
        <dbReference type="Google" id="ProtNLM"/>
    </source>
</evidence>
<keyword evidence="2" id="KW-1185">Reference proteome</keyword>
<comment type="caution">
    <text evidence="1">The sequence shown here is derived from an EMBL/GenBank/DDBJ whole genome shotgun (WGS) entry which is preliminary data.</text>
</comment>
<gene>
    <name evidence="1" type="ORF">BJR09_09445</name>
</gene>
<evidence type="ECO:0000313" key="2">
    <source>
        <dbReference type="Proteomes" id="UP000297598"/>
    </source>
</evidence>
<organism evidence="1 2">
    <name type="scientific">Staphylococcus petrasii</name>
    <dbReference type="NCBI Taxonomy" id="1276936"/>
    <lineage>
        <taxon>Bacteria</taxon>
        <taxon>Bacillati</taxon>
        <taxon>Bacillota</taxon>
        <taxon>Bacilli</taxon>
        <taxon>Bacillales</taxon>
        <taxon>Staphylococcaceae</taxon>
        <taxon>Staphylococcus</taxon>
    </lineage>
</organism>
<dbReference type="RefSeq" id="WP_135377833.1">
    <property type="nucleotide sequence ID" value="NZ_PPQT01000204.1"/>
</dbReference>
<reference evidence="1 2" key="1">
    <citation type="submission" date="2019-04" db="EMBL/GenBank/DDBJ databases">
        <title>Genomic characterization of Staphylococcus petrasii strains.</title>
        <authorList>
            <person name="Vrbovska V."/>
            <person name="Kovarovic V."/>
            <person name="Maslanova I."/>
            <person name="Indrakova A."/>
            <person name="Petras P."/>
            <person name="Sedo O."/>
            <person name="Svec P."/>
            <person name="Fisarova L."/>
            <person name="Sedlacek I."/>
            <person name="Doskar J."/>
            <person name="Pantucek R."/>
        </authorList>
    </citation>
    <scope>NUCLEOTIDE SEQUENCE [LARGE SCALE GENOMIC DNA]</scope>
    <source>
        <strain evidence="1 2">P5404</strain>
    </source>
</reference>
<proteinExistence type="predicted"/>
<sequence length="235" mass="28162">MDNVDFLAEDIKNMGMFPRFNMEDFQFLNVKYQDESLKGIYIPMLCFCDIPLKNLSKHKGIYGSYALAFKREWGYENKIAPIHYLFENTDLFFETKKIFEYAEEKRDSSIYQYLFNKLFFTKPQEGIQNGMKKLYTDEQEHRYVPDLSKAKTDINQFYLDTKFDYNLDDLNDAIRNYDQFKLSFKANDIKYIILNTQSDKEKIIKTILNSNRLDNNSQYEMLTKIITLSEIEEDF</sequence>
<evidence type="ECO:0000313" key="1">
    <source>
        <dbReference type="EMBL" id="TGE16338.1"/>
    </source>
</evidence>
<dbReference type="EMBL" id="SRLS01000015">
    <property type="protein sequence ID" value="TGE16338.1"/>
    <property type="molecule type" value="Genomic_DNA"/>
</dbReference>